<feature type="transmembrane region" description="Helical" evidence="9">
    <location>
        <begin position="110"/>
        <end position="135"/>
    </location>
</feature>
<comment type="subcellular location">
    <subcellularLocation>
        <location evidence="1">Cell membrane</location>
        <topology evidence="1">Multi-pass membrane protein</topology>
    </subcellularLocation>
</comment>
<keyword evidence="3" id="KW-1003">Cell membrane</keyword>
<dbReference type="PRINTS" id="PR00171">
    <property type="entry name" value="SUGRTRNSPORT"/>
</dbReference>
<evidence type="ECO:0000313" key="12">
    <source>
        <dbReference type="Proteomes" id="UP000242457"/>
    </source>
</evidence>
<dbReference type="InterPro" id="IPR003663">
    <property type="entry name" value="Sugar/inositol_transpt"/>
</dbReference>
<evidence type="ECO:0000256" key="1">
    <source>
        <dbReference type="ARBA" id="ARBA00004651"/>
    </source>
</evidence>
<dbReference type="PANTHER" id="PTHR48021:SF1">
    <property type="entry name" value="GH07001P-RELATED"/>
    <property type="match status" value="1"/>
</dbReference>
<dbReference type="Proteomes" id="UP000242457">
    <property type="component" value="Unassembled WGS sequence"/>
</dbReference>
<reference evidence="11 12" key="1">
    <citation type="submission" date="2014-07" db="EMBL/GenBank/DDBJ databases">
        <title>Genomic and transcriptomic analysis on Apis cerana provide comprehensive insights into honey bee biology.</title>
        <authorList>
            <person name="Diao Q."/>
            <person name="Sun L."/>
            <person name="Zheng H."/>
            <person name="Zheng H."/>
            <person name="Xu S."/>
            <person name="Wang S."/>
            <person name="Zeng Z."/>
            <person name="Hu F."/>
            <person name="Su S."/>
            <person name="Wu J."/>
        </authorList>
    </citation>
    <scope>NUCLEOTIDE SEQUENCE [LARGE SCALE GENOMIC DNA]</scope>
    <source>
        <tissue evidence="11">Pupae without intestine</tissue>
    </source>
</reference>
<dbReference type="Pfam" id="PF00083">
    <property type="entry name" value="Sugar_tr"/>
    <property type="match status" value="1"/>
</dbReference>
<feature type="transmembrane region" description="Helical" evidence="9">
    <location>
        <begin position="19"/>
        <end position="38"/>
    </location>
</feature>
<keyword evidence="8" id="KW-0325">Glycoprotein</keyword>
<feature type="transmembrane region" description="Helical" evidence="9">
    <location>
        <begin position="58"/>
        <end position="80"/>
    </location>
</feature>
<keyword evidence="5 9" id="KW-0812">Transmembrane</keyword>
<accession>A0A2A3ESP4</accession>
<dbReference type="STRING" id="94128.A0A2A3ESP4"/>
<evidence type="ECO:0000256" key="5">
    <source>
        <dbReference type="ARBA" id="ARBA00022692"/>
    </source>
</evidence>
<feature type="transmembrane region" description="Helical" evidence="9">
    <location>
        <begin position="147"/>
        <end position="169"/>
    </location>
</feature>
<dbReference type="InterPro" id="IPR005828">
    <property type="entry name" value="MFS_sugar_transport-like"/>
</dbReference>
<gene>
    <name evidence="11" type="ORF">APICC_09717</name>
</gene>
<feature type="transmembrane region" description="Helical" evidence="9">
    <location>
        <begin position="253"/>
        <end position="278"/>
    </location>
</feature>
<dbReference type="GO" id="GO:0005886">
    <property type="term" value="C:plasma membrane"/>
    <property type="evidence" value="ECO:0007669"/>
    <property type="project" value="UniProtKB-SubCell"/>
</dbReference>
<feature type="transmembrane region" description="Helical" evidence="9">
    <location>
        <begin position="87"/>
        <end position="104"/>
    </location>
</feature>
<feature type="transmembrane region" description="Helical" evidence="9">
    <location>
        <begin position="175"/>
        <end position="195"/>
    </location>
</feature>
<dbReference type="PROSITE" id="PS50850">
    <property type="entry name" value="MFS"/>
    <property type="match status" value="1"/>
</dbReference>
<dbReference type="EMBL" id="KZ288187">
    <property type="protein sequence ID" value="PBC34728.1"/>
    <property type="molecule type" value="Genomic_DNA"/>
</dbReference>
<evidence type="ECO:0000313" key="11">
    <source>
        <dbReference type="EMBL" id="PBC34728.1"/>
    </source>
</evidence>
<feature type="transmembrane region" description="Helical" evidence="9">
    <location>
        <begin position="425"/>
        <end position="444"/>
    </location>
</feature>
<dbReference type="InterPro" id="IPR020846">
    <property type="entry name" value="MFS_dom"/>
</dbReference>
<dbReference type="Gene3D" id="1.20.1250.20">
    <property type="entry name" value="MFS general substrate transporter like domains"/>
    <property type="match status" value="1"/>
</dbReference>
<dbReference type="InterPro" id="IPR036259">
    <property type="entry name" value="MFS_trans_sf"/>
</dbReference>
<evidence type="ECO:0000256" key="7">
    <source>
        <dbReference type="ARBA" id="ARBA00023136"/>
    </source>
</evidence>
<dbReference type="PANTHER" id="PTHR48021">
    <property type="match status" value="1"/>
</dbReference>
<keyword evidence="2" id="KW-0813">Transport</keyword>
<evidence type="ECO:0000259" key="10">
    <source>
        <dbReference type="PROSITE" id="PS50850"/>
    </source>
</evidence>
<dbReference type="InterPro" id="IPR050549">
    <property type="entry name" value="MFS_Trehalose_Transporter"/>
</dbReference>
<evidence type="ECO:0000256" key="9">
    <source>
        <dbReference type="SAM" id="Phobius"/>
    </source>
</evidence>
<sequence length="470" mass="52113">MTTASINDNVAEIRKLNQYVGAFVASLGGFALGISLGWNSKASIVLRNYVDASATEIGLIGGILNGGICIGAILIPFIVGRISRTNILFWTMPVLILTWTLMISNRRQKVLLFLIGRLICGICGGVSCVLTPIYVAEIASKEIRGRLLAFFQLLVNCGVMYAFYVAHAIDEQRSVWRYSAICGLACLSIAPTKLLPESPLYYLSRNDEIGAEKSLRWYRGDTYDVQHEINETKRLVLTHSKKFNLRLLKNRRILRSMATCFGIILGQHLCGVNMMIFYALMLFETTGSGELTGSEQTLVVGAVQILVCLLAAFLVDVLGRRILLTVSSLFMGLFLILLGWFFSLRDSDPEYDDIYFWMSPTWITLIFAAFNLGLGPISWSLLGDTLPEELKTSVVSMAVAFGWLISMMGTLTFDEMIISLGSTKVMWLSAAICWLIALFCAIVVKDNTGKSLIEIQEEFRIESNGGLEET</sequence>
<keyword evidence="4 11" id="KW-0762">Sugar transport</keyword>
<dbReference type="InterPro" id="IPR005829">
    <property type="entry name" value="Sugar_transporter_CS"/>
</dbReference>
<organism evidence="11 12">
    <name type="scientific">Apis cerana cerana</name>
    <name type="common">Oriental honeybee</name>
    <dbReference type="NCBI Taxonomy" id="94128"/>
    <lineage>
        <taxon>Eukaryota</taxon>
        <taxon>Metazoa</taxon>
        <taxon>Ecdysozoa</taxon>
        <taxon>Arthropoda</taxon>
        <taxon>Hexapoda</taxon>
        <taxon>Insecta</taxon>
        <taxon>Pterygota</taxon>
        <taxon>Neoptera</taxon>
        <taxon>Endopterygota</taxon>
        <taxon>Hymenoptera</taxon>
        <taxon>Apocrita</taxon>
        <taxon>Aculeata</taxon>
        <taxon>Apoidea</taxon>
        <taxon>Anthophila</taxon>
        <taxon>Apidae</taxon>
        <taxon>Apis</taxon>
    </lineage>
</organism>
<evidence type="ECO:0000256" key="6">
    <source>
        <dbReference type="ARBA" id="ARBA00022989"/>
    </source>
</evidence>
<dbReference type="GO" id="GO:0022857">
    <property type="term" value="F:transmembrane transporter activity"/>
    <property type="evidence" value="ECO:0007669"/>
    <property type="project" value="InterPro"/>
</dbReference>
<evidence type="ECO:0000256" key="2">
    <source>
        <dbReference type="ARBA" id="ARBA00022448"/>
    </source>
</evidence>
<keyword evidence="12" id="KW-1185">Reference proteome</keyword>
<keyword evidence="7 9" id="KW-0472">Membrane</keyword>
<feature type="transmembrane region" description="Helical" evidence="9">
    <location>
        <begin position="362"/>
        <end position="382"/>
    </location>
</feature>
<dbReference type="PROSITE" id="PS00217">
    <property type="entry name" value="SUGAR_TRANSPORT_2"/>
    <property type="match status" value="1"/>
</dbReference>
<dbReference type="OrthoDB" id="4142200at2759"/>
<keyword evidence="6 9" id="KW-1133">Transmembrane helix</keyword>
<feature type="domain" description="Major facilitator superfamily (MFS) profile" evidence="10">
    <location>
        <begin position="21"/>
        <end position="448"/>
    </location>
</feature>
<evidence type="ECO:0000256" key="8">
    <source>
        <dbReference type="ARBA" id="ARBA00023180"/>
    </source>
</evidence>
<feature type="transmembrane region" description="Helical" evidence="9">
    <location>
        <begin position="394"/>
        <end position="413"/>
    </location>
</feature>
<proteinExistence type="predicted"/>
<dbReference type="SUPFAM" id="SSF103473">
    <property type="entry name" value="MFS general substrate transporter"/>
    <property type="match status" value="1"/>
</dbReference>
<feature type="transmembrane region" description="Helical" evidence="9">
    <location>
        <begin position="322"/>
        <end position="342"/>
    </location>
</feature>
<evidence type="ECO:0000256" key="4">
    <source>
        <dbReference type="ARBA" id="ARBA00022597"/>
    </source>
</evidence>
<dbReference type="AlphaFoldDB" id="A0A2A3ESP4"/>
<name>A0A2A3ESP4_APICC</name>
<feature type="transmembrane region" description="Helical" evidence="9">
    <location>
        <begin position="298"/>
        <end position="315"/>
    </location>
</feature>
<evidence type="ECO:0000256" key="3">
    <source>
        <dbReference type="ARBA" id="ARBA00022475"/>
    </source>
</evidence>
<protein>
    <submittedName>
        <fullName evidence="11">Sugar transporter ERD6</fullName>
    </submittedName>
</protein>
<dbReference type="FunFam" id="1.20.1250.20:FF:000218">
    <property type="entry name" value="facilitated trehalose transporter Tret1"/>
    <property type="match status" value="1"/>
</dbReference>
<dbReference type="PROSITE" id="PS00216">
    <property type="entry name" value="SUGAR_TRANSPORT_1"/>
    <property type="match status" value="1"/>
</dbReference>